<name>Q4SYM8_TETNG</name>
<evidence type="ECO:0000313" key="1">
    <source>
        <dbReference type="EMBL" id="CAF94254.1"/>
    </source>
</evidence>
<dbReference type="KEGG" id="tng:GSTEN00010249G001"/>
<reference evidence="1" key="2">
    <citation type="submission" date="2004-02" db="EMBL/GenBank/DDBJ databases">
        <authorList>
            <consortium name="Genoscope"/>
            <consortium name="Whitehead Institute Centre for Genome Research"/>
        </authorList>
    </citation>
    <scope>NUCLEOTIDE SEQUENCE</scope>
</reference>
<gene>
    <name evidence="1" type="ORF">GSTENG00010249001</name>
</gene>
<organism evidence="1">
    <name type="scientific">Tetraodon nigroviridis</name>
    <name type="common">Spotted green pufferfish</name>
    <name type="synonym">Chelonodon nigroviridis</name>
    <dbReference type="NCBI Taxonomy" id="99883"/>
    <lineage>
        <taxon>Eukaryota</taxon>
        <taxon>Metazoa</taxon>
        <taxon>Chordata</taxon>
        <taxon>Craniata</taxon>
        <taxon>Vertebrata</taxon>
        <taxon>Euteleostomi</taxon>
        <taxon>Actinopterygii</taxon>
        <taxon>Neopterygii</taxon>
        <taxon>Teleostei</taxon>
        <taxon>Neoteleostei</taxon>
        <taxon>Acanthomorphata</taxon>
        <taxon>Eupercaria</taxon>
        <taxon>Tetraodontiformes</taxon>
        <taxon>Tetradontoidea</taxon>
        <taxon>Tetraodontidae</taxon>
        <taxon>Tetraodon</taxon>
    </lineage>
</organism>
<feature type="non-terminal residue" evidence="1">
    <location>
        <position position="1"/>
    </location>
</feature>
<accession>Q4SYM8</accession>
<sequence length="61" mass="7065">RLQIQPEHPNLRADLLGQVCPRAVADQRRYRLFVIAAFTTVWGLRRCNAALRDSTHQHNTL</sequence>
<protein>
    <submittedName>
        <fullName evidence="1">Chromosome 21 SCAF12018, whole genome shotgun sequence</fullName>
    </submittedName>
</protein>
<proteinExistence type="predicted"/>
<dbReference type="AlphaFoldDB" id="Q4SYM8"/>
<reference evidence="1" key="1">
    <citation type="journal article" date="2004" name="Nature">
        <title>Genome duplication in the teleost fish Tetraodon nigroviridis reveals the early vertebrate proto-karyotype.</title>
        <authorList>
            <person name="Jaillon O."/>
            <person name="Aury J.-M."/>
            <person name="Brunet F."/>
            <person name="Petit J.-L."/>
            <person name="Stange-Thomann N."/>
            <person name="Mauceli E."/>
            <person name="Bouneau L."/>
            <person name="Fischer C."/>
            <person name="Ozouf-Costaz C."/>
            <person name="Bernot A."/>
            <person name="Nicaud S."/>
            <person name="Jaffe D."/>
            <person name="Fisher S."/>
            <person name="Lutfalla G."/>
            <person name="Dossat C."/>
            <person name="Segurens B."/>
            <person name="Dasilva C."/>
            <person name="Salanoubat M."/>
            <person name="Levy M."/>
            <person name="Boudet N."/>
            <person name="Castellano S."/>
            <person name="Anthouard V."/>
            <person name="Jubin C."/>
            <person name="Castelli V."/>
            <person name="Katinka M."/>
            <person name="Vacherie B."/>
            <person name="Biemont C."/>
            <person name="Skalli Z."/>
            <person name="Cattolico L."/>
            <person name="Poulain J."/>
            <person name="De Berardinis V."/>
            <person name="Cruaud C."/>
            <person name="Duprat S."/>
            <person name="Brottier P."/>
            <person name="Coutanceau J.-P."/>
            <person name="Gouzy J."/>
            <person name="Parra G."/>
            <person name="Lardier G."/>
            <person name="Chapple C."/>
            <person name="McKernan K.J."/>
            <person name="McEwan P."/>
            <person name="Bosak S."/>
            <person name="Kellis M."/>
            <person name="Volff J.-N."/>
            <person name="Guigo R."/>
            <person name="Zody M.C."/>
            <person name="Mesirov J."/>
            <person name="Lindblad-Toh K."/>
            <person name="Birren B."/>
            <person name="Nusbaum C."/>
            <person name="Kahn D."/>
            <person name="Robinson-Rechavi M."/>
            <person name="Laudet V."/>
            <person name="Schachter V."/>
            <person name="Quetier F."/>
            <person name="Saurin W."/>
            <person name="Scarpelli C."/>
            <person name="Wincker P."/>
            <person name="Lander E.S."/>
            <person name="Weissenbach J."/>
            <person name="Roest Crollius H."/>
        </authorList>
    </citation>
    <scope>NUCLEOTIDE SEQUENCE [LARGE SCALE GENOMIC DNA]</scope>
</reference>
<dbReference type="EMBL" id="CAAE01012018">
    <property type="protein sequence ID" value="CAF94254.1"/>
    <property type="molecule type" value="Genomic_DNA"/>
</dbReference>